<dbReference type="InterPro" id="IPR005467">
    <property type="entry name" value="His_kinase_dom"/>
</dbReference>
<dbReference type="CDD" id="cd17574">
    <property type="entry name" value="REC_OmpR"/>
    <property type="match status" value="1"/>
</dbReference>
<dbReference type="Proteomes" id="UP000253961">
    <property type="component" value="Unassembled WGS sequence"/>
</dbReference>
<dbReference type="Pfam" id="PF07494">
    <property type="entry name" value="Reg_prop"/>
    <property type="match status" value="3"/>
</dbReference>
<dbReference type="InterPro" id="IPR003594">
    <property type="entry name" value="HATPase_dom"/>
</dbReference>
<dbReference type="FunFam" id="1.10.287.130:FF:000045">
    <property type="entry name" value="Two-component system sensor histidine kinase/response regulator"/>
    <property type="match status" value="1"/>
</dbReference>
<evidence type="ECO:0000256" key="8">
    <source>
        <dbReference type="SAM" id="SignalP"/>
    </source>
</evidence>
<dbReference type="PROSITE" id="PS50110">
    <property type="entry name" value="RESPONSE_REGULATORY"/>
    <property type="match status" value="1"/>
</dbReference>
<proteinExistence type="predicted"/>
<reference evidence="12 13" key="1">
    <citation type="submission" date="2018-07" db="EMBL/GenBank/DDBJ databases">
        <title>Pedobacter sp. nov., isolated from soil.</title>
        <authorList>
            <person name="Zhou L.Y."/>
            <person name="Du Z.J."/>
        </authorList>
    </citation>
    <scope>NUCLEOTIDE SEQUENCE [LARGE SCALE GENOMIC DNA]</scope>
    <source>
        <strain evidence="12 13">JDX94</strain>
    </source>
</reference>
<evidence type="ECO:0000256" key="6">
    <source>
        <dbReference type="ARBA" id="ARBA00023163"/>
    </source>
</evidence>
<keyword evidence="6" id="KW-0804">Transcription</keyword>
<organism evidence="12 13">
    <name type="scientific">Pedobacter chinensis</name>
    <dbReference type="NCBI Taxonomy" id="2282421"/>
    <lineage>
        <taxon>Bacteria</taxon>
        <taxon>Pseudomonadati</taxon>
        <taxon>Bacteroidota</taxon>
        <taxon>Sphingobacteriia</taxon>
        <taxon>Sphingobacteriales</taxon>
        <taxon>Sphingobacteriaceae</taxon>
        <taxon>Pedobacter</taxon>
    </lineage>
</organism>
<dbReference type="Gene3D" id="3.30.565.10">
    <property type="entry name" value="Histidine kinase-like ATPase, C-terminal domain"/>
    <property type="match status" value="1"/>
</dbReference>
<dbReference type="SUPFAM" id="SSF63829">
    <property type="entry name" value="Calcium-dependent phosphotriesterase"/>
    <property type="match status" value="3"/>
</dbReference>
<dbReference type="Gene3D" id="1.10.287.130">
    <property type="match status" value="1"/>
</dbReference>
<dbReference type="EMBL" id="QPKV01000006">
    <property type="protein sequence ID" value="RDC55445.1"/>
    <property type="molecule type" value="Genomic_DNA"/>
</dbReference>
<dbReference type="Gene3D" id="1.10.10.60">
    <property type="entry name" value="Homeodomain-like"/>
    <property type="match status" value="1"/>
</dbReference>
<dbReference type="InterPro" id="IPR018062">
    <property type="entry name" value="HTH_AraC-typ_CS"/>
</dbReference>
<dbReference type="PROSITE" id="PS00041">
    <property type="entry name" value="HTH_ARAC_FAMILY_1"/>
    <property type="match status" value="1"/>
</dbReference>
<dbReference type="PROSITE" id="PS50109">
    <property type="entry name" value="HIS_KIN"/>
    <property type="match status" value="1"/>
</dbReference>
<feature type="modified residue" description="4-aspartylphosphate" evidence="7">
    <location>
        <position position="1116"/>
    </location>
</feature>
<dbReference type="CDD" id="cd00082">
    <property type="entry name" value="HisKA"/>
    <property type="match status" value="1"/>
</dbReference>
<feature type="domain" description="Response regulatory" evidence="11">
    <location>
        <begin position="1068"/>
        <end position="1183"/>
    </location>
</feature>
<dbReference type="SUPFAM" id="SSF47384">
    <property type="entry name" value="Homodimeric domain of signal transducing histidine kinase"/>
    <property type="match status" value="1"/>
</dbReference>
<dbReference type="CDD" id="cd00075">
    <property type="entry name" value="HATPase"/>
    <property type="match status" value="1"/>
</dbReference>
<dbReference type="Gene3D" id="2.60.40.10">
    <property type="entry name" value="Immunoglobulins"/>
    <property type="match status" value="1"/>
</dbReference>
<dbReference type="Gene3D" id="2.130.10.10">
    <property type="entry name" value="YVTN repeat-like/Quinoprotein amine dehydrogenase"/>
    <property type="match status" value="2"/>
</dbReference>
<keyword evidence="5" id="KW-0238">DNA-binding</keyword>
<evidence type="ECO:0000259" key="9">
    <source>
        <dbReference type="PROSITE" id="PS01124"/>
    </source>
</evidence>
<protein>
    <recommendedName>
        <fullName evidence="2">histidine kinase</fullName>
        <ecNumber evidence="2">2.7.13.3</ecNumber>
    </recommendedName>
</protein>
<evidence type="ECO:0000256" key="4">
    <source>
        <dbReference type="ARBA" id="ARBA00023015"/>
    </source>
</evidence>
<feature type="signal peptide" evidence="8">
    <location>
        <begin position="1"/>
        <end position="19"/>
    </location>
</feature>
<dbReference type="GO" id="GO:0003700">
    <property type="term" value="F:DNA-binding transcription factor activity"/>
    <property type="evidence" value="ECO:0007669"/>
    <property type="project" value="InterPro"/>
</dbReference>
<sequence>MKTAVIFILFILISGISFAQSDSYYFKSYQINDGLSSNTVTSIIQDKKGFMWFGTRNGLNRFDGTTFKIFKTSLNGSGTIGSNAALSLYEDSDEQLYVGTSKGIYIYDPIKENFKFFVRGPKTAVQKIIGDSQNNIWILSQGKLYKYIKHTSKLITFEFSDKYFSTVHLASDGKIWAVSGTNNIRQFNPNNNSYKTYTIPEKNQKIKDLQINSIQTLGDSALIIAEQTKLVIFNYKTGQLRDALYQDKSIKDIHAFFVFHYKDDEYWVGTEKGLCIYNINTGKIITIQKQYGNPYSIADNLISTIYRDRENGIWLGSYFGGINYYSKYYNGFQKYFPQPGINSISGNIVHEIVKDKYDQLWVGTEDAGLNKIDLKSNHITKYTPDKINNISYNNIHGLCADDDKLWIGTYEHGLDVMDIKTGRVIKHYNSGSGADSFKSNFIVSIYKNLQGEILIGTWTGLFKYNRVKDNFEAIPFFKMQIQTLYQTKDGTLWAGSYGSGIRYNNVFTGKSGSTNQKDGLVNNYVNHIFEDSRHHLWFGTESGLSDYDIAKKQFKNYTSENGLPSDQIFRITEDKNQVLWISTGKGLATYNLKTKKFGAFHIANGLPTEQFNYNSSYQDTDGSIYFGTVKGLIRFNPANLLKNTYVPPVYITGLQVNNRDETISNHSALKKSAIYSSSITLPHDSANLNFNVVALSYASPQMNQYQYKMEGLDKNWIRLRNSQNIYYTNLPPGAYTLKVKGSNNDGVWNDKETKIDIKILPPWWLSKWAYLFYSIIIGGIIITILKYYHQANSEKNKRKIETIQINTERELYNAKIEFFTNVAHEIRTPLTLIKMPLDKLSNNVLSASQIKESINMIKKNTNRLIDLTNQLLDFRKTEANSFSLSFTETHIQEILKDVYTDFKPTAEHKNLSYQLDLPHHPLFAYVDKEALKKILNNLVNNAIKYAVNNVTIRLLPFNSEDSHFNIEFRNDGQPIESKYHSKIFEPFFRIKDTDKEIGTGIGLPLARSLAILHKGDIKVKVSEKGINIFLLSLPLHQETEISFHAKQESGVLKEPEPDEVNLDSTKPVILVVEDNTDILNYIGRELKPKYNIIKACNGQEALHMLDNDNIQLIVSDVMMPVMDGIELCKRVKGDLQLSHIPIILLTAKNSIGAKTEGLEVGADAYIEKPFSFEHLLAQIHSLLNNRKLIKEYFRKSPLTHFNGINISKSNKDFLECLNNHIYEHITDVDLDVDKLSAMMNMSRPTLYRKIKGLSDLSPNELINLTRLKKAAELISNGQYKINEVAFMIGYSSHANFSRDFQRQFGLSPSAYLNKLKTSRIKS</sequence>
<evidence type="ECO:0000313" key="12">
    <source>
        <dbReference type="EMBL" id="RDC55445.1"/>
    </source>
</evidence>
<dbReference type="RefSeq" id="WP_115403487.1">
    <property type="nucleotide sequence ID" value="NZ_QPKV01000006.1"/>
</dbReference>
<evidence type="ECO:0000256" key="5">
    <source>
        <dbReference type="ARBA" id="ARBA00023125"/>
    </source>
</evidence>
<dbReference type="GO" id="GO:0000155">
    <property type="term" value="F:phosphorelay sensor kinase activity"/>
    <property type="evidence" value="ECO:0007669"/>
    <property type="project" value="InterPro"/>
</dbReference>
<dbReference type="Pfam" id="PF12833">
    <property type="entry name" value="HTH_18"/>
    <property type="match status" value="1"/>
</dbReference>
<dbReference type="SUPFAM" id="SSF46689">
    <property type="entry name" value="Homeodomain-like"/>
    <property type="match status" value="1"/>
</dbReference>
<dbReference type="SMART" id="SM00387">
    <property type="entry name" value="HATPase_c"/>
    <property type="match status" value="1"/>
</dbReference>
<dbReference type="InterPro" id="IPR001789">
    <property type="entry name" value="Sig_transdc_resp-reg_receiver"/>
</dbReference>
<dbReference type="SUPFAM" id="SSF55874">
    <property type="entry name" value="ATPase domain of HSP90 chaperone/DNA topoisomerase II/histidine kinase"/>
    <property type="match status" value="1"/>
</dbReference>
<keyword evidence="8" id="KW-0732">Signal</keyword>
<comment type="caution">
    <text evidence="12">The sequence shown here is derived from an EMBL/GenBank/DDBJ whole genome shotgun (WGS) entry which is preliminary data.</text>
</comment>
<evidence type="ECO:0000259" key="11">
    <source>
        <dbReference type="PROSITE" id="PS50110"/>
    </source>
</evidence>
<dbReference type="SMART" id="SM00448">
    <property type="entry name" value="REC"/>
    <property type="match status" value="1"/>
</dbReference>
<dbReference type="Pfam" id="PF00072">
    <property type="entry name" value="Response_reg"/>
    <property type="match status" value="1"/>
</dbReference>
<dbReference type="SUPFAM" id="SSF52172">
    <property type="entry name" value="CheY-like"/>
    <property type="match status" value="1"/>
</dbReference>
<dbReference type="Gene3D" id="3.40.50.2300">
    <property type="match status" value="1"/>
</dbReference>
<accession>A0A369PW37</accession>
<dbReference type="InterPro" id="IPR011006">
    <property type="entry name" value="CheY-like_superfamily"/>
</dbReference>
<dbReference type="PANTHER" id="PTHR43547:SF2">
    <property type="entry name" value="HYBRID SIGNAL TRANSDUCTION HISTIDINE KINASE C"/>
    <property type="match status" value="1"/>
</dbReference>
<dbReference type="Pfam" id="PF00512">
    <property type="entry name" value="HisKA"/>
    <property type="match status" value="1"/>
</dbReference>
<dbReference type="InterPro" id="IPR011123">
    <property type="entry name" value="Y_Y_Y"/>
</dbReference>
<dbReference type="SMART" id="SM00342">
    <property type="entry name" value="HTH_ARAC"/>
    <property type="match status" value="1"/>
</dbReference>
<dbReference type="PANTHER" id="PTHR43547">
    <property type="entry name" value="TWO-COMPONENT HISTIDINE KINASE"/>
    <property type="match status" value="1"/>
</dbReference>
<feature type="domain" description="Histidine kinase" evidence="10">
    <location>
        <begin position="821"/>
        <end position="1037"/>
    </location>
</feature>
<evidence type="ECO:0000256" key="3">
    <source>
        <dbReference type="ARBA" id="ARBA00022553"/>
    </source>
</evidence>
<keyword evidence="4" id="KW-0805">Transcription regulation</keyword>
<evidence type="ECO:0000259" key="10">
    <source>
        <dbReference type="PROSITE" id="PS50109"/>
    </source>
</evidence>
<dbReference type="InterPro" id="IPR015943">
    <property type="entry name" value="WD40/YVTN_repeat-like_dom_sf"/>
</dbReference>
<dbReference type="InterPro" id="IPR020449">
    <property type="entry name" value="Tscrpt_reg_AraC-type_HTH"/>
</dbReference>
<dbReference type="InterPro" id="IPR036890">
    <property type="entry name" value="HATPase_C_sf"/>
</dbReference>
<dbReference type="InterPro" id="IPR036097">
    <property type="entry name" value="HisK_dim/P_sf"/>
</dbReference>
<dbReference type="Pfam" id="PF07495">
    <property type="entry name" value="Y_Y_Y"/>
    <property type="match status" value="1"/>
</dbReference>
<dbReference type="InterPro" id="IPR011110">
    <property type="entry name" value="Reg_prop"/>
</dbReference>
<name>A0A369PW37_9SPHI</name>
<evidence type="ECO:0000313" key="13">
    <source>
        <dbReference type="Proteomes" id="UP000253961"/>
    </source>
</evidence>
<dbReference type="GO" id="GO:0043565">
    <property type="term" value="F:sequence-specific DNA binding"/>
    <property type="evidence" value="ECO:0007669"/>
    <property type="project" value="InterPro"/>
</dbReference>
<keyword evidence="3 7" id="KW-0597">Phosphoprotein</keyword>
<dbReference type="InterPro" id="IPR013783">
    <property type="entry name" value="Ig-like_fold"/>
</dbReference>
<dbReference type="InterPro" id="IPR009057">
    <property type="entry name" value="Homeodomain-like_sf"/>
</dbReference>
<dbReference type="FunFam" id="2.60.40.10:FF:000791">
    <property type="entry name" value="Two-component system sensor histidine kinase/response regulator"/>
    <property type="match status" value="1"/>
</dbReference>
<dbReference type="PROSITE" id="PS01124">
    <property type="entry name" value="HTH_ARAC_FAMILY_2"/>
    <property type="match status" value="1"/>
</dbReference>
<dbReference type="FunFam" id="3.40.50.2300:FF:000138">
    <property type="entry name" value="Two-component system sensor histidine kinase/response regulator"/>
    <property type="match status" value="1"/>
</dbReference>
<dbReference type="Pfam" id="PF02518">
    <property type="entry name" value="HATPase_c"/>
    <property type="match status" value="1"/>
</dbReference>
<comment type="catalytic activity">
    <reaction evidence="1">
        <text>ATP + protein L-histidine = ADP + protein N-phospho-L-histidine.</text>
        <dbReference type="EC" id="2.7.13.3"/>
    </reaction>
</comment>
<dbReference type="EC" id="2.7.13.3" evidence="2"/>
<evidence type="ECO:0000256" key="1">
    <source>
        <dbReference type="ARBA" id="ARBA00000085"/>
    </source>
</evidence>
<evidence type="ECO:0000256" key="2">
    <source>
        <dbReference type="ARBA" id="ARBA00012438"/>
    </source>
</evidence>
<keyword evidence="12" id="KW-0418">Kinase</keyword>
<evidence type="ECO:0000256" key="7">
    <source>
        <dbReference type="PROSITE-ProRule" id="PRU00169"/>
    </source>
</evidence>
<dbReference type="InterPro" id="IPR018060">
    <property type="entry name" value="HTH_AraC"/>
</dbReference>
<dbReference type="SMART" id="SM00388">
    <property type="entry name" value="HisKA"/>
    <property type="match status" value="1"/>
</dbReference>
<dbReference type="InterPro" id="IPR003661">
    <property type="entry name" value="HisK_dim/P_dom"/>
</dbReference>
<feature type="domain" description="HTH araC/xylS-type" evidence="9">
    <location>
        <begin position="1215"/>
        <end position="1314"/>
    </location>
</feature>
<feature type="chain" id="PRO_5017035331" description="histidine kinase" evidence="8">
    <location>
        <begin position="20"/>
        <end position="1322"/>
    </location>
</feature>
<gene>
    <name evidence="12" type="ORF">DU508_14240</name>
</gene>
<keyword evidence="12" id="KW-0808">Transferase</keyword>
<dbReference type="OrthoDB" id="9809670at2"/>
<dbReference type="PRINTS" id="PR00032">
    <property type="entry name" value="HTHARAC"/>
</dbReference>
<keyword evidence="13" id="KW-1185">Reference proteome</keyword>